<dbReference type="AlphaFoldDB" id="C4F7L4"/>
<name>C4F7L4_9ACTN</name>
<dbReference type="STRING" id="521003.COLINT_02029"/>
<proteinExistence type="predicted"/>
<gene>
    <name evidence="1" type="ORF">COLINT_02029</name>
</gene>
<organism evidence="1 2">
    <name type="scientific">Collinsella intestinalis DSM 13280</name>
    <dbReference type="NCBI Taxonomy" id="521003"/>
    <lineage>
        <taxon>Bacteria</taxon>
        <taxon>Bacillati</taxon>
        <taxon>Actinomycetota</taxon>
        <taxon>Coriobacteriia</taxon>
        <taxon>Coriobacteriales</taxon>
        <taxon>Coriobacteriaceae</taxon>
        <taxon>Collinsella</taxon>
    </lineage>
</organism>
<evidence type="ECO:0000313" key="1">
    <source>
        <dbReference type="EMBL" id="EEP45237.1"/>
    </source>
</evidence>
<evidence type="ECO:0000313" key="2">
    <source>
        <dbReference type="Proteomes" id="UP000003295"/>
    </source>
</evidence>
<sequence>MSSVAAHDTSRAFDDLNYIDSSFEDDREGTRPFLCRNVIFTVFPAIYIDLILESPSQ</sequence>
<accession>C4F7L4</accession>
<dbReference type="EMBL" id="ABXH02000002">
    <property type="protein sequence ID" value="EEP45237.1"/>
    <property type="molecule type" value="Genomic_DNA"/>
</dbReference>
<comment type="caution">
    <text evidence="1">The sequence shown here is derived from an EMBL/GenBank/DDBJ whole genome shotgun (WGS) entry which is preliminary data.</text>
</comment>
<dbReference type="Proteomes" id="UP000003295">
    <property type="component" value="Unassembled WGS sequence"/>
</dbReference>
<protein>
    <submittedName>
        <fullName evidence="1">Uncharacterized protein</fullName>
    </submittedName>
</protein>
<dbReference type="HOGENOM" id="CLU_2988840_0_0_11"/>
<reference evidence="1 2" key="1">
    <citation type="submission" date="2009-04" db="EMBL/GenBank/DDBJ databases">
        <authorList>
            <person name="Weinstock G."/>
            <person name="Sodergren E."/>
            <person name="Clifton S."/>
            <person name="Fulton L."/>
            <person name="Fulton B."/>
            <person name="Courtney L."/>
            <person name="Fronick C."/>
            <person name="Harrison M."/>
            <person name="Strong C."/>
            <person name="Farmer C."/>
            <person name="Delahaunty K."/>
            <person name="Markovic C."/>
            <person name="Hall O."/>
            <person name="Minx P."/>
            <person name="Tomlinson C."/>
            <person name="Mitreva M."/>
            <person name="Nelson J."/>
            <person name="Hou S."/>
            <person name="Wollam A."/>
            <person name="Pepin K.H."/>
            <person name="Johnson M."/>
            <person name="Bhonagiri V."/>
            <person name="Nash W.E."/>
            <person name="Warren W."/>
            <person name="Chinwalla A."/>
            <person name="Mardis E.R."/>
            <person name="Wilson R.K."/>
        </authorList>
    </citation>
    <scope>NUCLEOTIDE SEQUENCE [LARGE SCALE GENOMIC DNA]</scope>
    <source>
        <strain evidence="1 2">DSM 13280</strain>
    </source>
</reference>